<feature type="transmembrane region" description="Helical" evidence="17">
    <location>
        <begin position="120"/>
        <end position="136"/>
    </location>
</feature>
<sequence>MTITQAFILGIIQGITEFLPISSSAHLVIVPYLLGWNLPADQVFPFDVLVQVGTLVAVILYFWTELWHILTTWVKDVLARTPFAHPESRLGWLLLLSTLPAGIGGIWLKDVVESTFLRPDLTALFLFGTALLLVLAERYGRRNRTLAELNWKDALWIGFAQILALFPGISRSGATIAGGMTRHLERPAAGRYAFLMAVPIMLAAGGMSLWDLRHVNNLSAFLPIMAVGFFTAAIVGYLSIHWLLRFISRHTLLIFALYCLLAGGITLGIYFL</sequence>
<dbReference type="PANTHER" id="PTHR30622">
    <property type="entry name" value="UNDECAPRENYL-DIPHOSPHATASE"/>
    <property type="match status" value="1"/>
</dbReference>
<comment type="miscellaneous">
    <text evidence="17">Bacitracin is thought to be involved in the inhibition of peptidoglycan synthesis by sequestering undecaprenyl diphosphate, thereby reducing the pool of lipid carrier available.</text>
</comment>
<feature type="transmembrane region" description="Helical" evidence="17">
    <location>
        <begin position="46"/>
        <end position="70"/>
    </location>
</feature>
<dbReference type="GO" id="GO:0008360">
    <property type="term" value="P:regulation of cell shape"/>
    <property type="evidence" value="ECO:0007669"/>
    <property type="project" value="UniProtKB-KW"/>
</dbReference>
<dbReference type="GO" id="GO:0050380">
    <property type="term" value="F:undecaprenyl-diphosphatase activity"/>
    <property type="evidence" value="ECO:0007669"/>
    <property type="project" value="UniProtKB-UniRule"/>
</dbReference>
<feature type="transmembrane region" description="Helical" evidence="17">
    <location>
        <begin position="218"/>
        <end position="240"/>
    </location>
</feature>
<comment type="subcellular location">
    <subcellularLocation>
        <location evidence="1 17">Cell membrane</location>
        <topology evidence="1 17">Multi-pass membrane protein</topology>
    </subcellularLocation>
</comment>
<keyword evidence="8 17" id="KW-0133">Cell shape</keyword>
<dbReference type="STRING" id="869279.SE15_12315"/>
<keyword evidence="12 17" id="KW-0046">Antibiotic resistance</keyword>
<evidence type="ECO:0000256" key="8">
    <source>
        <dbReference type="ARBA" id="ARBA00022960"/>
    </source>
</evidence>
<evidence type="ECO:0000256" key="17">
    <source>
        <dbReference type="HAMAP-Rule" id="MF_01006"/>
    </source>
</evidence>
<evidence type="ECO:0000256" key="16">
    <source>
        <dbReference type="ARBA" id="ARBA00047594"/>
    </source>
</evidence>
<reference evidence="18 19" key="1">
    <citation type="submission" date="2015-07" db="EMBL/GenBank/DDBJ databases">
        <title>Whole genome sequence of Thermanaerothrix daxensis DSM 23592.</title>
        <authorList>
            <person name="Hemp J."/>
            <person name="Ward L.M."/>
            <person name="Pace L.A."/>
            <person name="Fischer W.W."/>
        </authorList>
    </citation>
    <scope>NUCLEOTIDE SEQUENCE [LARGE SCALE GENOMIC DNA]</scope>
    <source>
        <strain evidence="18 19">GNS-1</strain>
    </source>
</reference>
<dbReference type="NCBIfam" id="TIGR00753">
    <property type="entry name" value="undec_PP_bacA"/>
    <property type="match status" value="1"/>
</dbReference>
<dbReference type="GO" id="GO:0005886">
    <property type="term" value="C:plasma membrane"/>
    <property type="evidence" value="ECO:0007669"/>
    <property type="project" value="UniProtKB-SubCell"/>
</dbReference>
<keyword evidence="13 17" id="KW-0961">Cell wall biogenesis/degradation</keyword>
<keyword evidence="6 17" id="KW-0812">Transmembrane</keyword>
<comment type="function">
    <text evidence="17">Catalyzes the dephosphorylation of undecaprenyl diphosphate (UPP). Confers resistance to bacitracin.</text>
</comment>
<proteinExistence type="inferred from homology"/>
<keyword evidence="11 17" id="KW-0472">Membrane</keyword>
<evidence type="ECO:0000256" key="10">
    <source>
        <dbReference type="ARBA" id="ARBA00022989"/>
    </source>
</evidence>
<evidence type="ECO:0000256" key="6">
    <source>
        <dbReference type="ARBA" id="ARBA00022692"/>
    </source>
</evidence>
<feature type="transmembrane region" description="Helical" evidence="17">
    <location>
        <begin position="252"/>
        <end position="271"/>
    </location>
</feature>
<evidence type="ECO:0000256" key="4">
    <source>
        <dbReference type="ARBA" id="ARBA00021581"/>
    </source>
</evidence>
<evidence type="ECO:0000313" key="19">
    <source>
        <dbReference type="Proteomes" id="UP000050544"/>
    </source>
</evidence>
<dbReference type="Pfam" id="PF02673">
    <property type="entry name" value="BacA"/>
    <property type="match status" value="1"/>
</dbReference>
<evidence type="ECO:0000256" key="14">
    <source>
        <dbReference type="ARBA" id="ARBA00032707"/>
    </source>
</evidence>
<accession>A0A0P6YCS5</accession>
<evidence type="ECO:0000313" key="18">
    <source>
        <dbReference type="EMBL" id="KPL82827.1"/>
    </source>
</evidence>
<evidence type="ECO:0000256" key="11">
    <source>
        <dbReference type="ARBA" id="ARBA00023136"/>
    </source>
</evidence>
<protein>
    <recommendedName>
        <fullName evidence="4 17">Undecaprenyl-diphosphatase</fullName>
        <ecNumber evidence="3 17">3.6.1.27</ecNumber>
    </recommendedName>
    <alternativeName>
        <fullName evidence="15 17">Bacitracin resistance protein</fullName>
    </alternativeName>
    <alternativeName>
        <fullName evidence="14 17">Undecaprenyl pyrophosphate phosphatase</fullName>
    </alternativeName>
</protein>
<feature type="transmembrane region" description="Helical" evidence="17">
    <location>
        <begin position="192"/>
        <end position="212"/>
    </location>
</feature>
<evidence type="ECO:0000256" key="7">
    <source>
        <dbReference type="ARBA" id="ARBA00022801"/>
    </source>
</evidence>
<evidence type="ECO:0000256" key="13">
    <source>
        <dbReference type="ARBA" id="ARBA00023316"/>
    </source>
</evidence>
<name>A0A0P6YCS5_9CHLR</name>
<dbReference type="EC" id="3.6.1.27" evidence="3 17"/>
<evidence type="ECO:0000256" key="1">
    <source>
        <dbReference type="ARBA" id="ARBA00004651"/>
    </source>
</evidence>
<comment type="catalytic activity">
    <reaction evidence="16 17">
        <text>di-trans,octa-cis-undecaprenyl diphosphate + H2O = di-trans,octa-cis-undecaprenyl phosphate + phosphate + H(+)</text>
        <dbReference type="Rhea" id="RHEA:28094"/>
        <dbReference type="ChEBI" id="CHEBI:15377"/>
        <dbReference type="ChEBI" id="CHEBI:15378"/>
        <dbReference type="ChEBI" id="CHEBI:43474"/>
        <dbReference type="ChEBI" id="CHEBI:58405"/>
        <dbReference type="ChEBI" id="CHEBI:60392"/>
        <dbReference type="EC" id="3.6.1.27"/>
    </reaction>
</comment>
<keyword evidence="10 17" id="KW-1133">Transmembrane helix</keyword>
<dbReference type="GO" id="GO:0071555">
    <property type="term" value="P:cell wall organization"/>
    <property type="evidence" value="ECO:0007669"/>
    <property type="project" value="UniProtKB-KW"/>
</dbReference>
<dbReference type="OrthoDB" id="9808289at2"/>
<comment type="similarity">
    <text evidence="2 17">Belongs to the UppP family.</text>
</comment>
<feature type="transmembrane region" description="Helical" evidence="17">
    <location>
        <begin position="6"/>
        <end position="34"/>
    </location>
</feature>
<feature type="transmembrane region" description="Helical" evidence="17">
    <location>
        <begin position="90"/>
        <end position="108"/>
    </location>
</feature>
<dbReference type="GO" id="GO:0046677">
    <property type="term" value="P:response to antibiotic"/>
    <property type="evidence" value="ECO:0007669"/>
    <property type="project" value="UniProtKB-UniRule"/>
</dbReference>
<keyword evidence="9 17" id="KW-0573">Peptidoglycan synthesis</keyword>
<dbReference type="AlphaFoldDB" id="A0A0P6YCS5"/>
<dbReference type="InterPro" id="IPR003824">
    <property type="entry name" value="UppP"/>
</dbReference>
<dbReference type="PANTHER" id="PTHR30622:SF4">
    <property type="entry name" value="UNDECAPRENYL-DIPHOSPHATASE"/>
    <property type="match status" value="1"/>
</dbReference>
<keyword evidence="19" id="KW-1185">Reference proteome</keyword>
<dbReference type="HAMAP" id="MF_01006">
    <property type="entry name" value="Undec_diphosphatase"/>
    <property type="match status" value="1"/>
</dbReference>
<dbReference type="EMBL" id="LGKO01000005">
    <property type="protein sequence ID" value="KPL82827.1"/>
    <property type="molecule type" value="Genomic_DNA"/>
</dbReference>
<dbReference type="PATRIC" id="fig|869279.4.peg.2087"/>
<dbReference type="GO" id="GO:0009252">
    <property type="term" value="P:peptidoglycan biosynthetic process"/>
    <property type="evidence" value="ECO:0007669"/>
    <property type="project" value="UniProtKB-KW"/>
</dbReference>
<organism evidence="18 19">
    <name type="scientific">Thermanaerothrix daxensis</name>
    <dbReference type="NCBI Taxonomy" id="869279"/>
    <lineage>
        <taxon>Bacteria</taxon>
        <taxon>Bacillati</taxon>
        <taxon>Chloroflexota</taxon>
        <taxon>Anaerolineae</taxon>
        <taxon>Anaerolineales</taxon>
        <taxon>Anaerolineaceae</taxon>
        <taxon>Thermanaerothrix</taxon>
    </lineage>
</organism>
<evidence type="ECO:0000256" key="15">
    <source>
        <dbReference type="ARBA" id="ARBA00032932"/>
    </source>
</evidence>
<evidence type="ECO:0000256" key="9">
    <source>
        <dbReference type="ARBA" id="ARBA00022984"/>
    </source>
</evidence>
<evidence type="ECO:0000256" key="12">
    <source>
        <dbReference type="ARBA" id="ARBA00023251"/>
    </source>
</evidence>
<evidence type="ECO:0000256" key="5">
    <source>
        <dbReference type="ARBA" id="ARBA00022475"/>
    </source>
</evidence>
<gene>
    <name evidence="17" type="primary">uppP</name>
    <name evidence="18" type="ORF">SE15_12315</name>
</gene>
<dbReference type="Proteomes" id="UP000050544">
    <property type="component" value="Unassembled WGS sequence"/>
</dbReference>
<evidence type="ECO:0000256" key="3">
    <source>
        <dbReference type="ARBA" id="ARBA00012374"/>
    </source>
</evidence>
<evidence type="ECO:0000256" key="2">
    <source>
        <dbReference type="ARBA" id="ARBA00010621"/>
    </source>
</evidence>
<keyword evidence="7 17" id="KW-0378">Hydrolase</keyword>
<keyword evidence="5 17" id="KW-1003">Cell membrane</keyword>
<comment type="caution">
    <text evidence="18">The sequence shown here is derived from an EMBL/GenBank/DDBJ whole genome shotgun (WGS) entry which is preliminary data.</text>
</comment>
<dbReference type="RefSeq" id="WP_054522386.1">
    <property type="nucleotide sequence ID" value="NZ_LGKO01000005.1"/>
</dbReference>